<dbReference type="InterPro" id="IPR005301">
    <property type="entry name" value="MOB_kinase_act_fam"/>
</dbReference>
<dbReference type="OrthoDB" id="8170117at2759"/>
<evidence type="ECO:0000313" key="2">
    <source>
        <dbReference type="Proteomes" id="UP000821853"/>
    </source>
</evidence>
<dbReference type="VEuPathDB" id="VectorBase:HLOH_040752"/>
<comment type="caution">
    <text evidence="1">The sequence shown here is derived from an EMBL/GenBank/DDBJ whole genome shotgun (WGS) entry which is preliminary data.</text>
</comment>
<protein>
    <submittedName>
        <fullName evidence="1">Uncharacterized protein</fullName>
    </submittedName>
</protein>
<reference evidence="1 2" key="1">
    <citation type="journal article" date="2020" name="Cell">
        <title>Large-Scale Comparative Analyses of Tick Genomes Elucidate Their Genetic Diversity and Vector Capacities.</title>
        <authorList>
            <consortium name="Tick Genome and Microbiome Consortium (TIGMIC)"/>
            <person name="Jia N."/>
            <person name="Wang J."/>
            <person name="Shi W."/>
            <person name="Du L."/>
            <person name="Sun Y."/>
            <person name="Zhan W."/>
            <person name="Jiang J.F."/>
            <person name="Wang Q."/>
            <person name="Zhang B."/>
            <person name="Ji P."/>
            <person name="Bell-Sakyi L."/>
            <person name="Cui X.M."/>
            <person name="Yuan T.T."/>
            <person name="Jiang B.G."/>
            <person name="Yang W.F."/>
            <person name="Lam T.T."/>
            <person name="Chang Q.C."/>
            <person name="Ding S.J."/>
            <person name="Wang X.J."/>
            <person name="Zhu J.G."/>
            <person name="Ruan X.D."/>
            <person name="Zhao L."/>
            <person name="Wei J.T."/>
            <person name="Ye R.Z."/>
            <person name="Que T.C."/>
            <person name="Du C.H."/>
            <person name="Zhou Y.H."/>
            <person name="Cheng J.X."/>
            <person name="Dai P.F."/>
            <person name="Guo W.B."/>
            <person name="Han X.H."/>
            <person name="Huang E.J."/>
            <person name="Li L.F."/>
            <person name="Wei W."/>
            <person name="Gao Y.C."/>
            <person name="Liu J.Z."/>
            <person name="Shao H.Z."/>
            <person name="Wang X."/>
            <person name="Wang C.C."/>
            <person name="Yang T.C."/>
            <person name="Huo Q.B."/>
            <person name="Li W."/>
            <person name="Chen H.Y."/>
            <person name="Chen S.E."/>
            <person name="Zhou L.G."/>
            <person name="Ni X.B."/>
            <person name="Tian J.H."/>
            <person name="Sheng Y."/>
            <person name="Liu T."/>
            <person name="Pan Y.S."/>
            <person name="Xia L.Y."/>
            <person name="Li J."/>
            <person name="Zhao F."/>
            <person name="Cao W.C."/>
        </authorList>
    </citation>
    <scope>NUCLEOTIDE SEQUENCE [LARGE SCALE GENOMIC DNA]</scope>
    <source>
        <strain evidence="1">HaeL-2018</strain>
    </source>
</reference>
<dbReference type="EMBL" id="JABSTR010000003">
    <property type="protein sequence ID" value="KAH9365100.1"/>
    <property type="molecule type" value="Genomic_DNA"/>
</dbReference>
<dbReference type="Pfam" id="PF03637">
    <property type="entry name" value="Mob1_phocein"/>
    <property type="match status" value="1"/>
</dbReference>
<dbReference type="PANTHER" id="PTHR22599">
    <property type="entry name" value="MPS ONE BINDER KINASE ACTIVATOR-LIKE MOB"/>
    <property type="match status" value="1"/>
</dbReference>
<keyword evidence="2" id="KW-1185">Reference proteome</keyword>
<dbReference type="Gene3D" id="1.20.140.30">
    <property type="entry name" value="MOB kinase activator"/>
    <property type="match status" value="1"/>
</dbReference>
<accession>A0A9J6FSL2</accession>
<dbReference type="SUPFAM" id="SSF101152">
    <property type="entry name" value="Mob1/phocein"/>
    <property type="match status" value="1"/>
</dbReference>
<organism evidence="1 2">
    <name type="scientific">Haemaphysalis longicornis</name>
    <name type="common">Bush tick</name>
    <dbReference type="NCBI Taxonomy" id="44386"/>
    <lineage>
        <taxon>Eukaryota</taxon>
        <taxon>Metazoa</taxon>
        <taxon>Ecdysozoa</taxon>
        <taxon>Arthropoda</taxon>
        <taxon>Chelicerata</taxon>
        <taxon>Arachnida</taxon>
        <taxon>Acari</taxon>
        <taxon>Parasitiformes</taxon>
        <taxon>Ixodida</taxon>
        <taxon>Ixodoidea</taxon>
        <taxon>Ixodidae</taxon>
        <taxon>Haemaphysalinae</taxon>
        <taxon>Haemaphysalis</taxon>
    </lineage>
</organism>
<evidence type="ECO:0000313" key="1">
    <source>
        <dbReference type="EMBL" id="KAH9365100.1"/>
    </source>
</evidence>
<sequence>MDSGIGGARNQGLRNPYVPLAEAPRQCQGLRNSYVPLRGSAAGPCTCVRPVAPCRHPRISSTSSAAEAAPPRHSIRRRSLRARTSTDLTKQAAATLGSGNLRLAVVLPEGGDLNEWVAVTMADTFNQINMQYDTVT</sequence>
<dbReference type="AlphaFoldDB" id="A0A9J6FSL2"/>
<dbReference type="InterPro" id="IPR036703">
    <property type="entry name" value="MOB_kinase_act_sf"/>
</dbReference>
<dbReference type="Proteomes" id="UP000821853">
    <property type="component" value="Unassembled WGS sequence"/>
</dbReference>
<gene>
    <name evidence="1" type="ORF">HPB48_021409</name>
</gene>
<name>A0A9J6FSL2_HAELO</name>
<proteinExistence type="predicted"/>